<dbReference type="Proteomes" id="UP000295341">
    <property type="component" value="Unassembled WGS sequence"/>
</dbReference>
<protein>
    <recommendedName>
        <fullName evidence="4">Phytase-like domain-containing protein</fullName>
    </recommendedName>
</protein>
<feature type="signal peptide" evidence="1">
    <location>
        <begin position="1"/>
        <end position="30"/>
    </location>
</feature>
<sequence>MALANKLKVITVIGALMACAIASSASTPSAAPAAEGFEYVGALLDPSLPELSGLAASFRRPGLHWALSDSGNDPALVAVDAQLVRQEVVAVEGVINHDWEDLASFEHDGEAWLLIADTGDNFSLRSEVSLILVPEPGPGQRQVAPGRVIRFRYEDGPRDCEAMAIDATRQRVLLADKGRHPVGLYELSIAGTDTDVRVARHLANFPDLVPTPPPRVQTLSGARWRGTATAMDLSPDGNMLIVLSTLSASLFRRGPDQDWTAALAQPVLSQRLPPLPMFESMALEIGGRSALLATEARPALFYRWSLPAP</sequence>
<name>A0A4R7P5D6_9GAMM</name>
<evidence type="ECO:0008006" key="4">
    <source>
        <dbReference type="Google" id="ProtNLM"/>
    </source>
</evidence>
<dbReference type="PROSITE" id="PS51257">
    <property type="entry name" value="PROKAR_LIPOPROTEIN"/>
    <property type="match status" value="1"/>
</dbReference>
<dbReference type="SUPFAM" id="SSF50956">
    <property type="entry name" value="Thermostable phytase (3-phytase)"/>
    <property type="match status" value="1"/>
</dbReference>
<organism evidence="2 3">
    <name type="scientific">Panacagrimonas perspica</name>
    <dbReference type="NCBI Taxonomy" id="381431"/>
    <lineage>
        <taxon>Bacteria</taxon>
        <taxon>Pseudomonadati</taxon>
        <taxon>Pseudomonadota</taxon>
        <taxon>Gammaproteobacteria</taxon>
        <taxon>Nevskiales</taxon>
        <taxon>Nevskiaceae</taxon>
        <taxon>Panacagrimonas</taxon>
    </lineage>
</organism>
<dbReference type="EMBL" id="SOBT01000009">
    <property type="protein sequence ID" value="TDU28619.1"/>
    <property type="molecule type" value="Genomic_DNA"/>
</dbReference>
<keyword evidence="3" id="KW-1185">Reference proteome</keyword>
<dbReference type="AlphaFoldDB" id="A0A4R7P5D6"/>
<keyword evidence="1" id="KW-0732">Signal</keyword>
<comment type="caution">
    <text evidence="2">The sequence shown here is derived from an EMBL/GenBank/DDBJ whole genome shotgun (WGS) entry which is preliminary data.</text>
</comment>
<proteinExistence type="predicted"/>
<accession>A0A4R7P5D6</accession>
<reference evidence="2 3" key="1">
    <citation type="submission" date="2019-03" db="EMBL/GenBank/DDBJ databases">
        <title>Genomic Encyclopedia of Type Strains, Phase IV (KMG-IV): sequencing the most valuable type-strain genomes for metagenomic binning, comparative biology and taxonomic classification.</title>
        <authorList>
            <person name="Goeker M."/>
        </authorList>
    </citation>
    <scope>NUCLEOTIDE SEQUENCE [LARGE SCALE GENOMIC DNA]</scope>
    <source>
        <strain evidence="2 3">DSM 26377</strain>
    </source>
</reference>
<evidence type="ECO:0000313" key="2">
    <source>
        <dbReference type="EMBL" id="TDU28619.1"/>
    </source>
</evidence>
<gene>
    <name evidence="2" type="ORF">DFR24_2994</name>
</gene>
<evidence type="ECO:0000313" key="3">
    <source>
        <dbReference type="Proteomes" id="UP000295341"/>
    </source>
</evidence>
<evidence type="ECO:0000256" key="1">
    <source>
        <dbReference type="SAM" id="SignalP"/>
    </source>
</evidence>
<feature type="chain" id="PRO_5020653430" description="Phytase-like domain-containing protein" evidence="1">
    <location>
        <begin position="31"/>
        <end position="309"/>
    </location>
</feature>